<organism evidence="11 12">
    <name type="scientific">Mucor circinelloides f. circinelloides (strain 1006PhL)</name>
    <name type="common">Mucormycosis agent</name>
    <name type="synonym">Calyptromyces circinelloides</name>
    <dbReference type="NCBI Taxonomy" id="1220926"/>
    <lineage>
        <taxon>Eukaryota</taxon>
        <taxon>Fungi</taxon>
        <taxon>Fungi incertae sedis</taxon>
        <taxon>Mucoromycota</taxon>
        <taxon>Mucoromycotina</taxon>
        <taxon>Mucoromycetes</taxon>
        <taxon>Mucorales</taxon>
        <taxon>Mucorineae</taxon>
        <taxon>Mucoraceae</taxon>
        <taxon>Mucor</taxon>
    </lineage>
</organism>
<evidence type="ECO:0000256" key="3">
    <source>
        <dbReference type="ARBA" id="ARBA00022454"/>
    </source>
</evidence>
<evidence type="ECO:0000256" key="9">
    <source>
        <dbReference type="ARBA" id="ARBA00023328"/>
    </source>
</evidence>
<proteinExistence type="inferred from homology"/>
<evidence type="ECO:0000256" key="7">
    <source>
        <dbReference type="ARBA" id="ARBA00023054"/>
    </source>
</evidence>
<keyword evidence="3" id="KW-0158">Chromosome</keyword>
<dbReference type="AlphaFoldDB" id="S2K6I3"/>
<comment type="similarity">
    <text evidence="2">Belongs to the mis12 family.</text>
</comment>
<keyword evidence="8" id="KW-0131">Cell cycle</keyword>
<dbReference type="FunCoup" id="S2K6I3">
    <property type="interactions" value="4"/>
</dbReference>
<dbReference type="Pfam" id="PF05859">
    <property type="entry name" value="Mis12"/>
    <property type="match status" value="1"/>
</dbReference>
<dbReference type="PANTHER" id="PTHR14527">
    <property type="entry name" value="PROTEIN MIS12 HOMOLOG"/>
    <property type="match status" value="1"/>
</dbReference>
<dbReference type="InParanoid" id="S2K6I3"/>
<dbReference type="Proteomes" id="UP000014254">
    <property type="component" value="Unassembled WGS sequence"/>
</dbReference>
<evidence type="ECO:0000313" key="12">
    <source>
        <dbReference type="Proteomes" id="UP000014254"/>
    </source>
</evidence>
<feature type="coiled-coil region" evidence="10">
    <location>
        <begin position="118"/>
        <end position="145"/>
    </location>
</feature>
<dbReference type="GO" id="GO:0051382">
    <property type="term" value="P:kinetochore assembly"/>
    <property type="evidence" value="ECO:0007669"/>
    <property type="project" value="TreeGrafter"/>
</dbReference>
<dbReference type="VEuPathDB" id="FungiDB:HMPREF1544_02072"/>
<name>S2K6I3_MUCC1</name>
<dbReference type="eggNOG" id="ENOG502RH8N">
    <property type="taxonomic scope" value="Eukaryota"/>
</dbReference>
<evidence type="ECO:0000256" key="6">
    <source>
        <dbReference type="ARBA" id="ARBA00022838"/>
    </source>
</evidence>
<dbReference type="EMBL" id="KE123913">
    <property type="protein sequence ID" value="EPB91003.1"/>
    <property type="molecule type" value="Genomic_DNA"/>
</dbReference>
<keyword evidence="6" id="KW-0995">Kinetochore</keyword>
<keyword evidence="7 10" id="KW-0175">Coiled coil</keyword>
<protein>
    <recommendedName>
        <fullName evidence="13">Protein MIS12 homolog</fullName>
    </recommendedName>
</protein>
<evidence type="ECO:0000256" key="10">
    <source>
        <dbReference type="SAM" id="Coils"/>
    </source>
</evidence>
<evidence type="ECO:0000256" key="2">
    <source>
        <dbReference type="ARBA" id="ARBA00008643"/>
    </source>
</evidence>
<dbReference type="OMA" id="EGLHKFE"/>
<evidence type="ECO:0000313" key="11">
    <source>
        <dbReference type="EMBL" id="EPB91003.1"/>
    </source>
</evidence>
<sequence>MQTTYTTDEPRVKEPRPYMEHELLVEIFQMLPENVLADMYDLANALFYNVMHGTADRLATECPEKRREIQATLDKYQYEAEKKLDEVFNTFQQYVSQSVWKIPNDLDVQFDQHKDIDFNIAAQDLQDMDDQLDELRTKIKAQKQFRAVLTHTHEKHKRGIERADAMLKNFAFLSEIPRQQNVSEVNDTLLFVKEQIENLKDAVVEVASEDVSSLPESERTMYLRSKFQTQINRLFQHSNQ</sequence>
<dbReference type="GO" id="GO:0005634">
    <property type="term" value="C:nucleus"/>
    <property type="evidence" value="ECO:0007669"/>
    <property type="project" value="InterPro"/>
</dbReference>
<reference evidence="12" key="1">
    <citation type="submission" date="2013-05" db="EMBL/GenBank/DDBJ databases">
        <title>The Genome sequence of Mucor circinelloides f. circinelloides 1006PhL.</title>
        <authorList>
            <consortium name="The Broad Institute Genomics Platform"/>
            <person name="Cuomo C."/>
            <person name="Earl A."/>
            <person name="Findley K."/>
            <person name="Lee S.C."/>
            <person name="Walker B."/>
            <person name="Young S."/>
            <person name="Zeng Q."/>
            <person name="Gargeya S."/>
            <person name="Fitzgerald M."/>
            <person name="Haas B."/>
            <person name="Abouelleil A."/>
            <person name="Allen A.W."/>
            <person name="Alvarado L."/>
            <person name="Arachchi H.M."/>
            <person name="Berlin A.M."/>
            <person name="Chapman S.B."/>
            <person name="Gainer-Dewar J."/>
            <person name="Goldberg J."/>
            <person name="Griggs A."/>
            <person name="Gujja S."/>
            <person name="Hansen M."/>
            <person name="Howarth C."/>
            <person name="Imamovic A."/>
            <person name="Ireland A."/>
            <person name="Larimer J."/>
            <person name="McCowan C."/>
            <person name="Murphy C."/>
            <person name="Pearson M."/>
            <person name="Poon T.W."/>
            <person name="Priest M."/>
            <person name="Roberts A."/>
            <person name="Saif S."/>
            <person name="Shea T."/>
            <person name="Sisk P."/>
            <person name="Sykes S."/>
            <person name="Wortman J."/>
            <person name="Nusbaum C."/>
            <person name="Birren B."/>
        </authorList>
    </citation>
    <scope>NUCLEOTIDE SEQUENCE [LARGE SCALE GENOMIC DNA]</scope>
    <source>
        <strain evidence="12">1006PhL</strain>
    </source>
</reference>
<dbReference type="PANTHER" id="PTHR14527:SF2">
    <property type="entry name" value="PROTEIN MIS12 HOMOLOG"/>
    <property type="match status" value="1"/>
</dbReference>
<comment type="subcellular location">
    <subcellularLocation>
        <location evidence="1">Chromosome</location>
        <location evidence="1">Centromere</location>
        <location evidence="1">Kinetochore</location>
    </subcellularLocation>
</comment>
<dbReference type="GO" id="GO:0000070">
    <property type="term" value="P:mitotic sister chromatid segregation"/>
    <property type="evidence" value="ECO:0007669"/>
    <property type="project" value="TreeGrafter"/>
</dbReference>
<keyword evidence="12" id="KW-1185">Reference proteome</keyword>
<keyword evidence="5" id="KW-0498">Mitosis</keyword>
<evidence type="ECO:0000256" key="1">
    <source>
        <dbReference type="ARBA" id="ARBA00004629"/>
    </source>
</evidence>
<accession>S2K6I3</accession>
<keyword evidence="9" id="KW-0137">Centromere</keyword>
<evidence type="ECO:0000256" key="4">
    <source>
        <dbReference type="ARBA" id="ARBA00022618"/>
    </source>
</evidence>
<keyword evidence="4" id="KW-0132">Cell division</keyword>
<dbReference type="InterPro" id="IPR008685">
    <property type="entry name" value="Centromere_Mis12"/>
</dbReference>
<dbReference type="GO" id="GO:0000444">
    <property type="term" value="C:MIS12/MIND type complex"/>
    <property type="evidence" value="ECO:0007669"/>
    <property type="project" value="TreeGrafter"/>
</dbReference>
<gene>
    <name evidence="11" type="ORF">HMPREF1544_02072</name>
</gene>
<dbReference type="OrthoDB" id="1884855at2759"/>
<dbReference type="GO" id="GO:0051301">
    <property type="term" value="P:cell division"/>
    <property type="evidence" value="ECO:0007669"/>
    <property type="project" value="UniProtKB-KW"/>
</dbReference>
<evidence type="ECO:0008006" key="13">
    <source>
        <dbReference type="Google" id="ProtNLM"/>
    </source>
</evidence>
<evidence type="ECO:0000256" key="8">
    <source>
        <dbReference type="ARBA" id="ARBA00023306"/>
    </source>
</evidence>
<evidence type="ECO:0000256" key="5">
    <source>
        <dbReference type="ARBA" id="ARBA00022776"/>
    </source>
</evidence>